<dbReference type="GO" id="GO:0009787">
    <property type="term" value="P:regulation of abscisic acid-activated signaling pathway"/>
    <property type="evidence" value="ECO:0007669"/>
    <property type="project" value="InterPro"/>
</dbReference>
<dbReference type="InterPro" id="IPR039324">
    <property type="entry name" value="SHW1"/>
</dbReference>
<dbReference type="Gramene" id="ONK74129">
    <property type="protein sequence ID" value="ONK74129"/>
    <property type="gene ID" value="A4U43_C03F3070"/>
</dbReference>
<proteinExistence type="predicted"/>
<evidence type="ECO:0000313" key="2">
    <source>
        <dbReference type="Proteomes" id="UP000243459"/>
    </source>
</evidence>
<evidence type="ECO:0000313" key="1">
    <source>
        <dbReference type="EMBL" id="ONK74129.1"/>
    </source>
</evidence>
<keyword evidence="2" id="KW-1185">Reference proteome</keyword>
<dbReference type="AlphaFoldDB" id="A0A5P1FBD1"/>
<dbReference type="PANTHER" id="PTHR35474">
    <property type="entry name" value="ATP PHOSPHORIBOSYLTRANSFERASE REGULATORY SUBUNIT"/>
    <property type="match status" value="1"/>
</dbReference>
<organism evidence="1 2">
    <name type="scientific">Asparagus officinalis</name>
    <name type="common">Garden asparagus</name>
    <dbReference type="NCBI Taxonomy" id="4686"/>
    <lineage>
        <taxon>Eukaryota</taxon>
        <taxon>Viridiplantae</taxon>
        <taxon>Streptophyta</taxon>
        <taxon>Embryophyta</taxon>
        <taxon>Tracheophyta</taxon>
        <taxon>Spermatophyta</taxon>
        <taxon>Magnoliopsida</taxon>
        <taxon>Liliopsida</taxon>
        <taxon>Asparagales</taxon>
        <taxon>Asparagaceae</taxon>
        <taxon>Asparagoideae</taxon>
        <taxon>Asparagus</taxon>
    </lineage>
</organism>
<gene>
    <name evidence="1" type="ORF">A4U43_C03F3070</name>
</gene>
<protein>
    <submittedName>
        <fullName evidence="1">Uncharacterized protein</fullName>
    </submittedName>
</protein>
<dbReference type="PANTHER" id="PTHR35474:SF1">
    <property type="entry name" value="ATP PHOSPHORIBOSYLTRANSFERASE REGULATORY SUBUNIT"/>
    <property type="match status" value="1"/>
</dbReference>
<dbReference type="EMBL" id="CM007383">
    <property type="protein sequence ID" value="ONK74129.1"/>
    <property type="molecule type" value="Genomic_DNA"/>
</dbReference>
<dbReference type="Proteomes" id="UP000243459">
    <property type="component" value="Chromosome 3"/>
</dbReference>
<sequence length="87" mass="9731">MDGVCCPRGGPYGEWWSLILALGSGISAKENNEEDDDEDDEEEEDDRSLDLLARFIENVFRKISRRARKAARSVLPSSISTKLVIST</sequence>
<dbReference type="GO" id="GO:0010100">
    <property type="term" value="P:negative regulation of photomorphogenesis"/>
    <property type="evidence" value="ECO:0007669"/>
    <property type="project" value="InterPro"/>
</dbReference>
<name>A0A5P1FBD1_ASPOF</name>
<reference evidence="2" key="1">
    <citation type="journal article" date="2017" name="Nat. Commun.">
        <title>The asparagus genome sheds light on the origin and evolution of a young Y chromosome.</title>
        <authorList>
            <person name="Harkess A."/>
            <person name="Zhou J."/>
            <person name="Xu C."/>
            <person name="Bowers J.E."/>
            <person name="Van der Hulst R."/>
            <person name="Ayyampalayam S."/>
            <person name="Mercati F."/>
            <person name="Riccardi P."/>
            <person name="McKain M.R."/>
            <person name="Kakrana A."/>
            <person name="Tang H."/>
            <person name="Ray J."/>
            <person name="Groenendijk J."/>
            <person name="Arikit S."/>
            <person name="Mathioni S.M."/>
            <person name="Nakano M."/>
            <person name="Shan H."/>
            <person name="Telgmann-Rauber A."/>
            <person name="Kanno A."/>
            <person name="Yue Z."/>
            <person name="Chen H."/>
            <person name="Li W."/>
            <person name="Chen Y."/>
            <person name="Xu X."/>
            <person name="Zhang Y."/>
            <person name="Luo S."/>
            <person name="Chen H."/>
            <person name="Gao J."/>
            <person name="Mao Z."/>
            <person name="Pires J.C."/>
            <person name="Luo M."/>
            <person name="Kudrna D."/>
            <person name="Wing R.A."/>
            <person name="Meyers B.C."/>
            <person name="Yi K."/>
            <person name="Kong H."/>
            <person name="Lavrijsen P."/>
            <person name="Sunseri F."/>
            <person name="Falavigna A."/>
            <person name="Ye Y."/>
            <person name="Leebens-Mack J.H."/>
            <person name="Chen G."/>
        </authorList>
    </citation>
    <scope>NUCLEOTIDE SEQUENCE [LARGE SCALE GENOMIC DNA]</scope>
    <source>
        <strain evidence="2">cv. DH0086</strain>
    </source>
</reference>
<accession>A0A5P1FBD1</accession>